<dbReference type="SUPFAM" id="SSF47473">
    <property type="entry name" value="EF-hand"/>
    <property type="match status" value="1"/>
</dbReference>
<dbReference type="Pfam" id="PF13499">
    <property type="entry name" value="EF-hand_7"/>
    <property type="match status" value="1"/>
</dbReference>
<evidence type="ECO:0000313" key="14">
    <source>
        <dbReference type="Proteomes" id="UP001188597"/>
    </source>
</evidence>
<dbReference type="PROSITE" id="PS50222">
    <property type="entry name" value="EF_HAND_2"/>
    <property type="match status" value="1"/>
</dbReference>
<evidence type="ECO:0000256" key="3">
    <source>
        <dbReference type="ARBA" id="ARBA00022449"/>
    </source>
</evidence>
<feature type="signal peptide" evidence="11">
    <location>
        <begin position="1"/>
        <end position="23"/>
    </location>
</feature>
<accession>A0AA89BQ73</accession>
<dbReference type="AlphaFoldDB" id="A0AA89BQ73"/>
<proteinExistence type="predicted"/>
<dbReference type="PANTHER" id="PTHR31503:SF80">
    <property type="entry name" value="EF-HAND DOMAIN-CONTAINING PROTEIN"/>
    <property type="match status" value="1"/>
</dbReference>
<dbReference type="Proteomes" id="UP001188597">
    <property type="component" value="Unassembled WGS sequence"/>
</dbReference>
<dbReference type="GO" id="GO:0016020">
    <property type="term" value="C:membrane"/>
    <property type="evidence" value="ECO:0007669"/>
    <property type="project" value="InterPro"/>
</dbReference>
<keyword evidence="11" id="KW-0732">Signal</keyword>
<evidence type="ECO:0000256" key="1">
    <source>
        <dbReference type="ARBA" id="ARBA00004127"/>
    </source>
</evidence>
<protein>
    <recommendedName>
        <fullName evidence="12">EF-hand domain-containing protein</fullName>
    </recommendedName>
</protein>
<dbReference type="EMBL" id="JAVXUP010000067">
    <property type="protein sequence ID" value="KAK3039916.1"/>
    <property type="molecule type" value="Genomic_DNA"/>
</dbReference>
<dbReference type="PANTHER" id="PTHR31503">
    <property type="entry name" value="VACUOLAR CALCIUM ION TRANSPORTER"/>
    <property type="match status" value="1"/>
</dbReference>
<evidence type="ECO:0000256" key="9">
    <source>
        <dbReference type="SAM" id="MobiDB-lite"/>
    </source>
</evidence>
<feature type="domain" description="EF-hand" evidence="12">
    <location>
        <begin position="282"/>
        <end position="317"/>
    </location>
</feature>
<feature type="transmembrane region" description="Helical" evidence="10">
    <location>
        <begin position="400"/>
        <end position="421"/>
    </location>
</feature>
<evidence type="ECO:0000256" key="10">
    <source>
        <dbReference type="SAM" id="Phobius"/>
    </source>
</evidence>
<dbReference type="GO" id="GO:0012505">
    <property type="term" value="C:endomembrane system"/>
    <property type="evidence" value="ECO:0007669"/>
    <property type="project" value="UniProtKB-SubCell"/>
</dbReference>
<keyword evidence="8 10" id="KW-0472">Membrane</keyword>
<comment type="caution">
    <text evidence="13">The sequence shown here is derived from an EMBL/GenBank/DDBJ whole genome shotgun (WGS) entry which is preliminary data.</text>
</comment>
<evidence type="ECO:0000256" key="8">
    <source>
        <dbReference type="ARBA" id="ARBA00023136"/>
    </source>
</evidence>
<organism evidence="13 14">
    <name type="scientific">Escallonia herrerae</name>
    <dbReference type="NCBI Taxonomy" id="1293975"/>
    <lineage>
        <taxon>Eukaryota</taxon>
        <taxon>Viridiplantae</taxon>
        <taxon>Streptophyta</taxon>
        <taxon>Embryophyta</taxon>
        <taxon>Tracheophyta</taxon>
        <taxon>Spermatophyta</taxon>
        <taxon>Magnoliopsida</taxon>
        <taxon>eudicotyledons</taxon>
        <taxon>Gunneridae</taxon>
        <taxon>Pentapetalae</taxon>
        <taxon>asterids</taxon>
        <taxon>campanulids</taxon>
        <taxon>Escalloniales</taxon>
        <taxon>Escalloniaceae</taxon>
        <taxon>Escallonia</taxon>
    </lineage>
</organism>
<dbReference type="GO" id="GO:0015369">
    <property type="term" value="F:calcium:proton antiporter activity"/>
    <property type="evidence" value="ECO:0007669"/>
    <property type="project" value="TreeGrafter"/>
</dbReference>
<dbReference type="GO" id="GO:0006874">
    <property type="term" value="P:intracellular calcium ion homeostasis"/>
    <property type="evidence" value="ECO:0007669"/>
    <property type="project" value="TreeGrafter"/>
</dbReference>
<evidence type="ECO:0000256" key="11">
    <source>
        <dbReference type="SAM" id="SignalP"/>
    </source>
</evidence>
<keyword evidence="7" id="KW-0406">Ion transport</keyword>
<dbReference type="Gene3D" id="1.10.238.10">
    <property type="entry name" value="EF-hand"/>
    <property type="match status" value="1"/>
</dbReference>
<feature type="transmembrane region" description="Helical" evidence="10">
    <location>
        <begin position="507"/>
        <end position="525"/>
    </location>
</feature>
<name>A0AA89BQ73_9ASTE</name>
<dbReference type="SMART" id="SM00054">
    <property type="entry name" value="EFh"/>
    <property type="match status" value="1"/>
</dbReference>
<keyword evidence="2" id="KW-0813">Transport</keyword>
<evidence type="ECO:0000256" key="7">
    <source>
        <dbReference type="ARBA" id="ARBA00023065"/>
    </source>
</evidence>
<keyword evidence="14" id="KW-1185">Reference proteome</keyword>
<dbReference type="CDD" id="cd00051">
    <property type="entry name" value="EFh"/>
    <property type="match status" value="1"/>
</dbReference>
<dbReference type="GO" id="GO:0005509">
    <property type="term" value="F:calcium ion binding"/>
    <property type="evidence" value="ECO:0007669"/>
    <property type="project" value="InterPro"/>
</dbReference>
<feature type="transmembrane region" description="Helical" evidence="10">
    <location>
        <begin position="479"/>
        <end position="501"/>
    </location>
</feature>
<feature type="transmembrane region" description="Helical" evidence="10">
    <location>
        <begin position="537"/>
        <end position="559"/>
    </location>
</feature>
<feature type="chain" id="PRO_5041666844" description="EF-hand domain-containing protein" evidence="11">
    <location>
        <begin position="24"/>
        <end position="560"/>
    </location>
</feature>
<reference evidence="13" key="1">
    <citation type="submission" date="2022-12" db="EMBL/GenBank/DDBJ databases">
        <title>Draft genome assemblies for two species of Escallonia (Escalloniales).</title>
        <authorList>
            <person name="Chanderbali A."/>
            <person name="Dervinis C."/>
            <person name="Anghel I."/>
            <person name="Soltis D."/>
            <person name="Soltis P."/>
            <person name="Zapata F."/>
        </authorList>
    </citation>
    <scope>NUCLEOTIDE SEQUENCE</scope>
    <source>
        <strain evidence="13">UCBG64.0493</strain>
        <tissue evidence="13">Leaf</tissue>
    </source>
</reference>
<keyword evidence="5" id="KW-0106">Calcium</keyword>
<dbReference type="InterPro" id="IPR004837">
    <property type="entry name" value="NaCa_Exmemb"/>
</dbReference>
<dbReference type="InterPro" id="IPR011992">
    <property type="entry name" value="EF-hand-dom_pair"/>
</dbReference>
<sequence length="560" mass="61757">MIMRVAFTFFLLLLLTTPNLGYGRFMGDDISLVSDAFSIGQNNQQSHNLTVLSTVTCEPTYGFLPCTTAVWGQLFLIVVYEYLLSIGEKYVSDGSELFFQMIGPNVFGGSLFHLLGTIPEVALILVSGLSATTTTAEEQAASGMSLLAGSTVMLLTLIWGSCIAFGSKDLSEDSNSSVVQHLTPKCLKSFGATVDVPTSYTGRIMILSIVPFIILQIPKIIDSLSGTRVTVLLSLLVTLAFLFAYMFYQAFQPWIGKRRFDYMLQKFVKDKLQKVLASNGTPDVPLMKEIFHEIDTNNDGFISKAELSVFLLGIHLQQEGLTRDENIANVMEAFDASGDRIDEGEFVRVLTKWLTEGKKSVTKSDHSPKFFSGGGSKDTPEEQQSLLVQKKKTRTTAIKSWWNCFKATFLVTLGTTMLLLLGSPLITSVTAVAKATTMPSFFIPYVVIPLALNYREAIAAITSVRKKTQQSISLTLSEIYGGVFMNSMIGLTTFLAIVYIRDLSWDVSAEVLVVLIVCTVIGLFASLRTKFPLWTSFIAYLLYPISLLLLYVLTIVLGWS</sequence>
<feature type="transmembrane region" description="Helical" evidence="10">
    <location>
        <begin position="62"/>
        <end position="84"/>
    </location>
</feature>
<dbReference type="Pfam" id="PF01699">
    <property type="entry name" value="Na_Ca_ex"/>
    <property type="match status" value="1"/>
</dbReference>
<gene>
    <name evidence="13" type="ORF">RJ639_027751</name>
</gene>
<dbReference type="InterPro" id="IPR018247">
    <property type="entry name" value="EF_Hand_1_Ca_BS"/>
</dbReference>
<keyword evidence="3" id="KW-0050">Antiport</keyword>
<feature type="region of interest" description="Disordered" evidence="9">
    <location>
        <begin position="361"/>
        <end position="382"/>
    </location>
</feature>
<comment type="subcellular location">
    <subcellularLocation>
        <location evidence="1">Endomembrane system</location>
        <topology evidence="1">Multi-pass membrane protein</topology>
    </subcellularLocation>
</comment>
<feature type="transmembrane region" description="Helical" evidence="10">
    <location>
        <begin position="146"/>
        <end position="166"/>
    </location>
</feature>
<evidence type="ECO:0000313" key="13">
    <source>
        <dbReference type="EMBL" id="KAK3039916.1"/>
    </source>
</evidence>
<feature type="transmembrane region" description="Helical" evidence="10">
    <location>
        <begin position="441"/>
        <end position="458"/>
    </location>
</feature>
<evidence type="ECO:0000256" key="5">
    <source>
        <dbReference type="ARBA" id="ARBA00022837"/>
    </source>
</evidence>
<dbReference type="InterPro" id="IPR004713">
    <property type="entry name" value="CaH_exchang"/>
</dbReference>
<feature type="transmembrane region" description="Helical" evidence="10">
    <location>
        <begin position="227"/>
        <end position="248"/>
    </location>
</feature>
<dbReference type="PROSITE" id="PS00018">
    <property type="entry name" value="EF_HAND_1"/>
    <property type="match status" value="1"/>
</dbReference>
<keyword evidence="6 10" id="KW-1133">Transmembrane helix</keyword>
<feature type="transmembrane region" description="Helical" evidence="10">
    <location>
        <begin position="204"/>
        <end position="221"/>
    </location>
</feature>
<evidence type="ECO:0000256" key="4">
    <source>
        <dbReference type="ARBA" id="ARBA00022692"/>
    </source>
</evidence>
<keyword evidence="4 10" id="KW-0812">Transmembrane</keyword>
<evidence type="ECO:0000256" key="6">
    <source>
        <dbReference type="ARBA" id="ARBA00022989"/>
    </source>
</evidence>
<evidence type="ECO:0000256" key="2">
    <source>
        <dbReference type="ARBA" id="ARBA00022448"/>
    </source>
</evidence>
<evidence type="ECO:0000259" key="12">
    <source>
        <dbReference type="PROSITE" id="PS50222"/>
    </source>
</evidence>
<feature type="transmembrane region" description="Helical" evidence="10">
    <location>
        <begin position="105"/>
        <end position="126"/>
    </location>
</feature>
<dbReference type="InterPro" id="IPR002048">
    <property type="entry name" value="EF_hand_dom"/>
</dbReference>